<evidence type="ECO:0000256" key="1">
    <source>
        <dbReference type="ARBA" id="ARBA00009528"/>
    </source>
</evidence>
<dbReference type="PRINTS" id="PR00481">
    <property type="entry name" value="LAMNOPPTDASE"/>
</dbReference>
<keyword evidence="5" id="KW-0464">Manganese</keyword>
<evidence type="ECO:0000256" key="3">
    <source>
        <dbReference type="ARBA" id="ARBA00022670"/>
    </source>
</evidence>
<proteinExistence type="inferred from homology"/>
<evidence type="ECO:0000256" key="6">
    <source>
        <dbReference type="SAM" id="MobiDB-lite"/>
    </source>
</evidence>
<comment type="caution">
    <text evidence="8">The sequence shown here is derived from an EMBL/GenBank/DDBJ whole genome shotgun (WGS) entry which is preliminary data.</text>
</comment>
<feature type="domain" description="Cytosol aminopeptidase" evidence="7">
    <location>
        <begin position="320"/>
        <end position="327"/>
    </location>
</feature>
<reference evidence="8 9" key="1">
    <citation type="submission" date="2021-08" db="EMBL/GenBank/DDBJ databases">
        <title>Caldovatus sediminis gen. nov., sp. nov., a moderately thermophilic bacterium isolated from a hot spring.</title>
        <authorList>
            <person name="Hu C.-J."/>
            <person name="Li W.-J."/>
            <person name="Xian W.-D."/>
        </authorList>
    </citation>
    <scope>NUCLEOTIDE SEQUENCE [LARGE SCALE GENOMIC DNA]</scope>
    <source>
        <strain evidence="8 9">SYSU G05006</strain>
    </source>
</reference>
<gene>
    <name evidence="8" type="ORF">K1J50_11960</name>
</gene>
<evidence type="ECO:0000256" key="2">
    <source>
        <dbReference type="ARBA" id="ARBA00022438"/>
    </source>
</evidence>
<dbReference type="Pfam" id="PF21337">
    <property type="entry name" value="Peptidase_M17_N_1"/>
    <property type="match status" value="1"/>
</dbReference>
<dbReference type="InterPro" id="IPR000819">
    <property type="entry name" value="Peptidase_M17_C"/>
</dbReference>
<dbReference type="Proteomes" id="UP001519924">
    <property type="component" value="Unassembled WGS sequence"/>
</dbReference>
<dbReference type="CDD" id="cd00433">
    <property type="entry name" value="Peptidase_M17"/>
    <property type="match status" value="1"/>
</dbReference>
<dbReference type="Pfam" id="PF00883">
    <property type="entry name" value="Peptidase_M17"/>
    <property type="match status" value="1"/>
</dbReference>
<evidence type="ECO:0000259" key="7">
    <source>
        <dbReference type="PROSITE" id="PS00631"/>
    </source>
</evidence>
<name>A0ABS7F3L3_9PROT</name>
<feature type="region of interest" description="Disordered" evidence="6">
    <location>
        <begin position="126"/>
        <end position="146"/>
    </location>
</feature>
<organism evidence="8 9">
    <name type="scientific">Caldovatus aquaticus</name>
    <dbReference type="NCBI Taxonomy" id="2865671"/>
    <lineage>
        <taxon>Bacteria</taxon>
        <taxon>Pseudomonadati</taxon>
        <taxon>Pseudomonadota</taxon>
        <taxon>Alphaproteobacteria</taxon>
        <taxon>Acetobacterales</taxon>
        <taxon>Roseomonadaceae</taxon>
        <taxon>Caldovatus</taxon>
    </lineage>
</organism>
<keyword evidence="4" id="KW-0378">Hydrolase</keyword>
<protein>
    <submittedName>
        <fullName evidence="8">Leucyl aminopeptidase family protein</fullName>
    </submittedName>
</protein>
<dbReference type="PROSITE" id="PS00631">
    <property type="entry name" value="CYTOSOL_AP"/>
    <property type="match status" value="1"/>
</dbReference>
<feature type="compositionally biased region" description="Basic and acidic residues" evidence="6">
    <location>
        <begin position="126"/>
        <end position="139"/>
    </location>
</feature>
<dbReference type="InterPro" id="IPR048816">
    <property type="entry name" value="Peptidase_M17_N_1"/>
</dbReference>
<evidence type="ECO:0000313" key="8">
    <source>
        <dbReference type="EMBL" id="MBW8270200.1"/>
    </source>
</evidence>
<evidence type="ECO:0000313" key="9">
    <source>
        <dbReference type="Proteomes" id="UP001519924"/>
    </source>
</evidence>
<evidence type="ECO:0000256" key="4">
    <source>
        <dbReference type="ARBA" id="ARBA00022801"/>
    </source>
</evidence>
<keyword evidence="3" id="KW-0645">Protease</keyword>
<dbReference type="InterPro" id="IPR043472">
    <property type="entry name" value="Macro_dom-like"/>
</dbReference>
<dbReference type="SUPFAM" id="SSF53187">
    <property type="entry name" value="Zn-dependent exopeptidases"/>
    <property type="match status" value="1"/>
</dbReference>
<sequence length="479" mass="49527">MLDCLPAAEVGMETSALPLHTARPATLEALCATLGPAQAAWLDATGFAARSGQLALLPGEAGRPLAGAVLGLGTDDPASPWPFGALPFALPEGSLWRLAAGDHDAASAVLGWGLGAYRYRRFRRGGREGAEDAPPDRAPARLLAPPGTESAVATAAAAWRVRDLINAPPNHHGPAELAEAVRALAGEHPGAACRIVEGAALAEGFPLVAAVGAGSARPPRVAILEWQGSADGPLIALCGKGVCFDSGGLDLKPSAAMLRMKKDMAGAAVLIGVADLVMRARLPVRLLLLVGAVENAVSGTAMRPLDVVRSRKGLTVEIGNTDAEGRLVLADLLALAGERGAEVVLDCATLTGAARVALGPDLPALFCNDEVLAETLLAAGRATHDPLWRLPLYSGYKSWLDSKVADLSNVSAKPMAGAITAALFLQRFVPPRARWAHIDLYGWNDTARPGRPEGGEAQAMRALHAAIAALAERQGLPDR</sequence>
<keyword evidence="9" id="KW-1185">Reference proteome</keyword>
<accession>A0ABS7F3L3</accession>
<dbReference type="PANTHER" id="PTHR11963">
    <property type="entry name" value="LEUCINE AMINOPEPTIDASE-RELATED"/>
    <property type="match status" value="1"/>
</dbReference>
<dbReference type="RefSeq" id="WP_220117947.1">
    <property type="nucleotide sequence ID" value="NZ_JAHZUY010000033.1"/>
</dbReference>
<evidence type="ECO:0000256" key="5">
    <source>
        <dbReference type="ARBA" id="ARBA00023211"/>
    </source>
</evidence>
<dbReference type="Gene3D" id="3.40.220.10">
    <property type="entry name" value="Leucine Aminopeptidase, subunit E, domain 1"/>
    <property type="match status" value="1"/>
</dbReference>
<dbReference type="InterPro" id="IPR011356">
    <property type="entry name" value="Leucine_aapep/pepB"/>
</dbReference>
<keyword evidence="2 8" id="KW-0031">Aminopeptidase</keyword>
<comment type="similarity">
    <text evidence="1">Belongs to the peptidase M17 family.</text>
</comment>
<dbReference type="GO" id="GO:0004177">
    <property type="term" value="F:aminopeptidase activity"/>
    <property type="evidence" value="ECO:0007669"/>
    <property type="project" value="UniProtKB-KW"/>
</dbReference>
<dbReference type="EMBL" id="JAHZUY010000033">
    <property type="protein sequence ID" value="MBW8270200.1"/>
    <property type="molecule type" value="Genomic_DNA"/>
</dbReference>
<dbReference type="Gene3D" id="3.40.630.10">
    <property type="entry name" value="Zn peptidases"/>
    <property type="match status" value="1"/>
</dbReference>
<dbReference type="PANTHER" id="PTHR11963:SF20">
    <property type="entry name" value="PEPTIDASE B"/>
    <property type="match status" value="1"/>
</dbReference>